<organism evidence="2 3">
    <name type="scientific">Salmonirosea aquatica</name>
    <dbReference type="NCBI Taxonomy" id="2654236"/>
    <lineage>
        <taxon>Bacteria</taxon>
        <taxon>Pseudomonadati</taxon>
        <taxon>Bacteroidota</taxon>
        <taxon>Cytophagia</taxon>
        <taxon>Cytophagales</taxon>
        <taxon>Spirosomataceae</taxon>
        <taxon>Salmonirosea</taxon>
    </lineage>
</organism>
<reference evidence="2 3" key="1">
    <citation type="submission" date="2019-10" db="EMBL/GenBank/DDBJ databases">
        <title>Draft Genome Sequence of Cytophagaceae sp. SJW1-29.</title>
        <authorList>
            <person name="Choi A."/>
        </authorList>
    </citation>
    <scope>NUCLEOTIDE SEQUENCE [LARGE SCALE GENOMIC DNA]</scope>
    <source>
        <strain evidence="2 3">SJW1-29</strain>
    </source>
</reference>
<feature type="transmembrane region" description="Helical" evidence="1">
    <location>
        <begin position="29"/>
        <end position="46"/>
    </location>
</feature>
<dbReference type="Proteomes" id="UP000479293">
    <property type="component" value="Unassembled WGS sequence"/>
</dbReference>
<keyword evidence="1" id="KW-0812">Transmembrane</keyword>
<feature type="transmembrane region" description="Helical" evidence="1">
    <location>
        <begin position="148"/>
        <end position="168"/>
    </location>
</feature>
<dbReference type="Gene3D" id="1.10.3730.20">
    <property type="match status" value="1"/>
</dbReference>
<name>A0A7C9BLD8_9BACT</name>
<dbReference type="SUPFAM" id="SSF103481">
    <property type="entry name" value="Multidrug resistance efflux transporter EmrE"/>
    <property type="match status" value="1"/>
</dbReference>
<dbReference type="AlphaFoldDB" id="A0A7C9BLD8"/>
<feature type="transmembrane region" description="Helical" evidence="1">
    <location>
        <begin position="117"/>
        <end position="136"/>
    </location>
</feature>
<sequence length="304" mass="33301">MFYFLLSVVFTVALYLIMRAYPRYQVQSFHAIVFNYYSCVATGLILSPDLGRYARVEWTSNATLLTLALGTMFVVAFVLIGQTTQKVSVTAASLAANMSLVIPVLFGLFVFKNANKLFTIWNYLGLVLALVALALGAIQKKPETRPGLIEVPLSGLVLLLPLLTFLASGTNNTLINYLSMSYYRPEEVTIFMVISCIGAVIVGTLLLLGRVLFKHERVSSRSLVGGLILGVPNFLSFYFLLKALGAFGNSAAFVFPIYNILTMMASAAAAWLLFREKLNPLNRLGLALAVVAILLISYQELGLN</sequence>
<dbReference type="InterPro" id="IPR037185">
    <property type="entry name" value="EmrE-like"/>
</dbReference>
<feature type="transmembrane region" description="Helical" evidence="1">
    <location>
        <begin position="253"/>
        <end position="274"/>
    </location>
</feature>
<evidence type="ECO:0000256" key="1">
    <source>
        <dbReference type="SAM" id="Phobius"/>
    </source>
</evidence>
<feature type="transmembrane region" description="Helical" evidence="1">
    <location>
        <begin position="87"/>
        <end position="111"/>
    </location>
</feature>
<dbReference type="EMBL" id="WHLY01000002">
    <property type="protein sequence ID" value="MPR35475.1"/>
    <property type="molecule type" value="Genomic_DNA"/>
</dbReference>
<feature type="transmembrane region" description="Helical" evidence="1">
    <location>
        <begin position="58"/>
        <end position="80"/>
    </location>
</feature>
<comment type="caution">
    <text evidence="2">The sequence shown here is derived from an EMBL/GenBank/DDBJ whole genome shotgun (WGS) entry which is preliminary data.</text>
</comment>
<keyword evidence="1" id="KW-0472">Membrane</keyword>
<accession>A0A7C9BLD8</accession>
<feature type="transmembrane region" description="Helical" evidence="1">
    <location>
        <begin position="281"/>
        <end position="298"/>
    </location>
</feature>
<evidence type="ECO:0000313" key="3">
    <source>
        <dbReference type="Proteomes" id="UP000479293"/>
    </source>
</evidence>
<feature type="transmembrane region" description="Helical" evidence="1">
    <location>
        <begin position="6"/>
        <end position="22"/>
    </location>
</feature>
<feature type="transmembrane region" description="Helical" evidence="1">
    <location>
        <begin position="223"/>
        <end position="241"/>
    </location>
</feature>
<keyword evidence="3" id="KW-1185">Reference proteome</keyword>
<gene>
    <name evidence="2" type="ORF">GBK04_19500</name>
</gene>
<dbReference type="RefSeq" id="WP_152762563.1">
    <property type="nucleotide sequence ID" value="NZ_WHLY01000002.1"/>
</dbReference>
<evidence type="ECO:0008006" key="4">
    <source>
        <dbReference type="Google" id="ProtNLM"/>
    </source>
</evidence>
<evidence type="ECO:0000313" key="2">
    <source>
        <dbReference type="EMBL" id="MPR35475.1"/>
    </source>
</evidence>
<keyword evidence="1" id="KW-1133">Transmembrane helix</keyword>
<feature type="transmembrane region" description="Helical" evidence="1">
    <location>
        <begin position="188"/>
        <end position="211"/>
    </location>
</feature>
<proteinExistence type="predicted"/>
<protein>
    <recommendedName>
        <fullName evidence="4">EamA/RhaT family transporter</fullName>
    </recommendedName>
</protein>